<protein>
    <submittedName>
        <fullName evidence="1">Uncharacterized protein</fullName>
    </submittedName>
</protein>
<dbReference type="EMBL" id="LT963352">
    <property type="protein sequence ID" value="SOR84339.1"/>
    <property type="molecule type" value="Genomic_DNA"/>
</dbReference>
<evidence type="ECO:0000313" key="2">
    <source>
        <dbReference type="Proteomes" id="UP000235464"/>
    </source>
</evidence>
<organism evidence="1 2">
    <name type="scientific">Streptomyces chartreusis NRRL 3882</name>
    <dbReference type="NCBI Taxonomy" id="1079985"/>
    <lineage>
        <taxon>Bacteria</taxon>
        <taxon>Bacillati</taxon>
        <taxon>Actinomycetota</taxon>
        <taxon>Actinomycetes</taxon>
        <taxon>Kitasatosporales</taxon>
        <taxon>Streptomycetaceae</taxon>
        <taxon>Streptomyces</taxon>
    </lineage>
</organism>
<keyword evidence="2" id="KW-1185">Reference proteome</keyword>
<dbReference type="Proteomes" id="UP000235464">
    <property type="component" value="Chromosome I"/>
</dbReference>
<evidence type="ECO:0000313" key="1">
    <source>
        <dbReference type="EMBL" id="SOR84339.1"/>
    </source>
</evidence>
<dbReference type="AlphaFoldDB" id="A0A2N9BLU6"/>
<name>A0A2N9BLU6_STRCX</name>
<reference evidence="2" key="1">
    <citation type="submission" date="2017-11" db="EMBL/GenBank/DDBJ databases">
        <authorList>
            <person name="Wibberg D."/>
        </authorList>
    </citation>
    <scope>NUCLEOTIDE SEQUENCE [LARGE SCALE GENOMIC DNA]</scope>
</reference>
<gene>
    <name evidence="1" type="ORF">SCNRRL3882_7784</name>
</gene>
<sequence>MVSLPDIQPSVWAIQWRTAFTSTVPEVEWVVRRNENTSLINFVELG</sequence>
<accession>A0A2N9BLU6</accession>
<proteinExistence type="predicted"/>